<gene>
    <name evidence="8" type="ORF">SAMN02745174_01747</name>
</gene>
<evidence type="ECO:0000256" key="4">
    <source>
        <dbReference type="ARBA" id="ARBA00022989"/>
    </source>
</evidence>
<reference evidence="8 9" key="1">
    <citation type="submission" date="2017-02" db="EMBL/GenBank/DDBJ databases">
        <authorList>
            <person name="Peterson S.W."/>
        </authorList>
    </citation>
    <scope>NUCLEOTIDE SEQUENCE [LARGE SCALE GENOMIC DNA]</scope>
    <source>
        <strain evidence="8 9">ATCC 700028</strain>
    </source>
</reference>
<evidence type="ECO:0000256" key="1">
    <source>
        <dbReference type="ARBA" id="ARBA00022475"/>
    </source>
</evidence>
<sequence>MKWIFRVLFICLITFIGIKIKTEFLTKDIFNVKAVNISPISKSLEEDILPLKNKILGKNIYDIDIDFLDKMLKNDIRIKNVDVEKEGLNTLSIKIDEREVAYYAQIKNNLYLVDSDGVIFGRLNEQKMKDLPIFNIRDKKEIENYMKIFEKIDTGSLKDLISQVYTKDDHCISLILTDGTVIKTNLDVTREKYSIGETLYLDLIKNKKIEYLDLRFKDFIIKCSGDKNEK</sequence>
<dbReference type="AlphaFoldDB" id="A0A1T4P0E8"/>
<keyword evidence="3" id="KW-0812">Transmembrane</keyword>
<keyword evidence="4" id="KW-0472">Membrane</keyword>
<dbReference type="PANTHER" id="PTHR37820">
    <property type="entry name" value="CELL DIVISION PROTEIN DIVIB"/>
    <property type="match status" value="1"/>
</dbReference>
<evidence type="ECO:0000313" key="8">
    <source>
        <dbReference type="EMBL" id="SJZ84975.1"/>
    </source>
</evidence>
<dbReference type="EMBL" id="FUWX01000012">
    <property type="protein sequence ID" value="SJZ84975.1"/>
    <property type="molecule type" value="Genomic_DNA"/>
</dbReference>
<evidence type="ECO:0000256" key="3">
    <source>
        <dbReference type="ARBA" id="ARBA00022692"/>
    </source>
</evidence>
<keyword evidence="2 8" id="KW-0132">Cell division</keyword>
<dbReference type="InterPro" id="IPR050487">
    <property type="entry name" value="FtsQ_DivIB"/>
</dbReference>
<keyword evidence="5" id="KW-0131">Cell cycle</keyword>
<dbReference type="PANTHER" id="PTHR37820:SF1">
    <property type="entry name" value="CELL DIVISION PROTEIN FTSQ"/>
    <property type="match status" value="1"/>
</dbReference>
<dbReference type="Pfam" id="PF03799">
    <property type="entry name" value="FtsQ_DivIB_C"/>
    <property type="match status" value="1"/>
</dbReference>
<evidence type="ECO:0000259" key="6">
    <source>
        <dbReference type="Pfam" id="PF03799"/>
    </source>
</evidence>
<feature type="domain" description="Cell division protein FtsQ/DivIB C-terminal" evidence="6">
    <location>
        <begin position="104"/>
        <end position="215"/>
    </location>
</feature>
<organism evidence="8 9">
    <name type="scientific">Cetobacterium ceti</name>
    <dbReference type="NCBI Taxonomy" id="180163"/>
    <lineage>
        <taxon>Bacteria</taxon>
        <taxon>Fusobacteriati</taxon>
        <taxon>Fusobacteriota</taxon>
        <taxon>Fusobacteriia</taxon>
        <taxon>Fusobacteriales</taxon>
        <taxon>Fusobacteriaceae</taxon>
        <taxon>Cetobacterium</taxon>
    </lineage>
</organism>
<dbReference type="GO" id="GO:0051301">
    <property type="term" value="P:cell division"/>
    <property type="evidence" value="ECO:0007669"/>
    <property type="project" value="UniProtKB-KW"/>
</dbReference>
<keyword evidence="1" id="KW-1003">Cell membrane</keyword>
<name>A0A1T4P0E8_9FUSO</name>
<dbReference type="STRING" id="180163.SAMN02745174_01747"/>
<dbReference type="InterPro" id="IPR013685">
    <property type="entry name" value="POTRA_FtsQ_type"/>
</dbReference>
<evidence type="ECO:0000313" key="9">
    <source>
        <dbReference type="Proteomes" id="UP000191153"/>
    </source>
</evidence>
<dbReference type="GO" id="GO:0005886">
    <property type="term" value="C:plasma membrane"/>
    <property type="evidence" value="ECO:0007669"/>
    <property type="project" value="TreeGrafter"/>
</dbReference>
<dbReference type="Pfam" id="PF08478">
    <property type="entry name" value="POTRA_1"/>
    <property type="match status" value="1"/>
</dbReference>
<dbReference type="Proteomes" id="UP000191153">
    <property type="component" value="Unassembled WGS sequence"/>
</dbReference>
<evidence type="ECO:0000256" key="5">
    <source>
        <dbReference type="ARBA" id="ARBA00023306"/>
    </source>
</evidence>
<evidence type="ECO:0000259" key="7">
    <source>
        <dbReference type="Pfam" id="PF08478"/>
    </source>
</evidence>
<keyword evidence="4" id="KW-1133">Transmembrane helix</keyword>
<evidence type="ECO:0000256" key="2">
    <source>
        <dbReference type="ARBA" id="ARBA00022618"/>
    </source>
</evidence>
<proteinExistence type="predicted"/>
<keyword evidence="9" id="KW-1185">Reference proteome</keyword>
<accession>A0A1T4P0E8</accession>
<protein>
    <submittedName>
        <fullName evidence="8">Cell division protein FtsQ</fullName>
    </submittedName>
</protein>
<dbReference type="InterPro" id="IPR005548">
    <property type="entry name" value="Cell_div_FtsQ/DivIB_C"/>
</dbReference>
<feature type="domain" description="POTRA" evidence="7">
    <location>
        <begin position="30"/>
        <end position="98"/>
    </location>
</feature>